<organism evidence="2 3">
    <name type="scientific">Methanimicrococcus stummii</name>
    <dbReference type="NCBI Taxonomy" id="3028294"/>
    <lineage>
        <taxon>Archaea</taxon>
        <taxon>Methanobacteriati</taxon>
        <taxon>Methanobacteriota</taxon>
        <taxon>Stenosarchaea group</taxon>
        <taxon>Methanomicrobia</taxon>
        <taxon>Methanosarcinales</taxon>
        <taxon>Methanosarcinaceae</taxon>
        <taxon>Methanimicrococcus</taxon>
    </lineage>
</organism>
<feature type="transmembrane region" description="Helical" evidence="1">
    <location>
        <begin position="12"/>
        <end position="31"/>
    </location>
</feature>
<dbReference type="AlphaFoldDB" id="A0AA96VBG7"/>
<reference evidence="2 3" key="1">
    <citation type="submission" date="2023-07" db="EMBL/GenBank/DDBJ databases">
        <title>Closed genome sequence of Methanimicrococcus sp. Es2.</title>
        <authorList>
            <person name="Protasov E."/>
            <person name="Platt K."/>
            <person name="Reeh H."/>
            <person name="Poehlein A."/>
            <person name="Daniel R."/>
            <person name="Brune A."/>
        </authorList>
    </citation>
    <scope>NUCLEOTIDE SEQUENCE [LARGE SCALE GENOMIC DNA]</scope>
    <source>
        <strain evidence="2 3">Es2</strain>
    </source>
</reference>
<name>A0AA96VBG7_9EURY</name>
<evidence type="ECO:0000313" key="3">
    <source>
        <dbReference type="Proteomes" id="UP001302662"/>
    </source>
</evidence>
<evidence type="ECO:0000256" key="1">
    <source>
        <dbReference type="SAM" id="Phobius"/>
    </source>
</evidence>
<keyword evidence="1" id="KW-0812">Transmembrane</keyword>
<protein>
    <submittedName>
        <fullName evidence="2">Uncharacterized protein</fullName>
    </submittedName>
</protein>
<dbReference type="Proteomes" id="UP001302662">
    <property type="component" value="Chromosome"/>
</dbReference>
<keyword evidence="1" id="KW-0472">Membrane</keyword>
<dbReference type="EMBL" id="CP131062">
    <property type="protein sequence ID" value="WNY29351.1"/>
    <property type="molecule type" value="Genomic_DNA"/>
</dbReference>
<evidence type="ECO:0000313" key="2">
    <source>
        <dbReference type="EMBL" id="WNY29351.1"/>
    </source>
</evidence>
<dbReference type="KEGG" id="mees:MmiEs2_15780"/>
<keyword evidence="1" id="KW-1133">Transmembrane helix</keyword>
<accession>A0AA96VBG7</accession>
<gene>
    <name evidence="2" type="ORF">MmiEs2_15780</name>
</gene>
<sequence>MSSKFTSRKLGVILLAISILIIASVVVYMFYESQKPENKNLGEVLINWYIPDYDKLVSDSDLIAVATVTSKKGIWGTDDGEKPSGFDIYKSGIYTEYTFQPDDVLKGNTTTIIGRAQGGEVDGYTLKATQTSSFEVGDQVLLFLTNNKDADGNRILWYYINWPGVFTERDNSVFTNDVYGNISLEQLKKDIVDSESANI</sequence>
<proteinExistence type="predicted"/>
<keyword evidence="3" id="KW-1185">Reference proteome</keyword>